<comment type="caution">
    <text evidence="1">The sequence shown here is derived from an EMBL/GenBank/DDBJ whole genome shotgun (WGS) entry which is preliminary data.</text>
</comment>
<reference evidence="1 2" key="1">
    <citation type="journal article" date="2022" name="DNA Res.">
        <title>Chromosomal-level genome assembly of the orchid tree Bauhinia variegata (Leguminosae; Cercidoideae) supports the allotetraploid origin hypothesis of Bauhinia.</title>
        <authorList>
            <person name="Zhong Y."/>
            <person name="Chen Y."/>
            <person name="Zheng D."/>
            <person name="Pang J."/>
            <person name="Liu Y."/>
            <person name="Luo S."/>
            <person name="Meng S."/>
            <person name="Qian L."/>
            <person name="Wei D."/>
            <person name="Dai S."/>
            <person name="Zhou R."/>
        </authorList>
    </citation>
    <scope>NUCLEOTIDE SEQUENCE [LARGE SCALE GENOMIC DNA]</scope>
    <source>
        <strain evidence="1">BV-YZ2020</strain>
    </source>
</reference>
<accession>A0ACB9QBT6</accession>
<dbReference type="EMBL" id="CM039426">
    <property type="protein sequence ID" value="KAI4357514.1"/>
    <property type="molecule type" value="Genomic_DNA"/>
</dbReference>
<name>A0ACB9QBT6_BAUVA</name>
<organism evidence="1 2">
    <name type="scientific">Bauhinia variegata</name>
    <name type="common">Purple orchid tree</name>
    <name type="synonym">Phanera variegata</name>
    <dbReference type="NCBI Taxonomy" id="167791"/>
    <lineage>
        <taxon>Eukaryota</taxon>
        <taxon>Viridiplantae</taxon>
        <taxon>Streptophyta</taxon>
        <taxon>Embryophyta</taxon>
        <taxon>Tracheophyta</taxon>
        <taxon>Spermatophyta</taxon>
        <taxon>Magnoliopsida</taxon>
        <taxon>eudicotyledons</taxon>
        <taxon>Gunneridae</taxon>
        <taxon>Pentapetalae</taxon>
        <taxon>rosids</taxon>
        <taxon>fabids</taxon>
        <taxon>Fabales</taxon>
        <taxon>Fabaceae</taxon>
        <taxon>Cercidoideae</taxon>
        <taxon>Cercideae</taxon>
        <taxon>Bauhiniinae</taxon>
        <taxon>Bauhinia</taxon>
    </lineage>
</organism>
<evidence type="ECO:0000313" key="1">
    <source>
        <dbReference type="EMBL" id="KAI4357514.1"/>
    </source>
</evidence>
<gene>
    <name evidence="1" type="ORF">L6164_001457</name>
</gene>
<protein>
    <submittedName>
        <fullName evidence="1">Uncharacterized protein</fullName>
    </submittedName>
</protein>
<keyword evidence="2" id="KW-1185">Reference proteome</keyword>
<proteinExistence type="predicted"/>
<dbReference type="Proteomes" id="UP000828941">
    <property type="component" value="Chromosome 1"/>
</dbReference>
<evidence type="ECO:0000313" key="2">
    <source>
        <dbReference type="Proteomes" id="UP000828941"/>
    </source>
</evidence>
<sequence length="362" mass="40588">MSKNTQAPIPDSYPMTGGDGDYSYSRNSFYQRAGSEVAKSIVDNAIQENLDIKTISSSVSRNSFYIADFGCSVGPNTFTVVQNIIDAVQKKYQSDGLSSQVPEFEVFFNDHASNDFNTLFASLPPPRQYFAAGVPGSFHGRLFPESTLHIAYSSFSIQWLSKVPEELFDRNSMAWNKGRIYLTNAPNEVSEAYAAQFAKDMKNFLDARSKELVAGGLMVLTALSTPNEIYHFPVSPEFMFDLLGSSLMDMVKDGIISEEQVDEFNLPVFLASPEDMRRCIEKNGCFIIERMELLIPLSSINAQACAMNIRASVEGLISKHFGSEIIDELFGRFQKKLEESINLVEEIMTKRRNQLVTVLKRK</sequence>